<keyword evidence="3" id="KW-1185">Reference proteome</keyword>
<sequence length="328" mass="38887">MNQTNNLNNSVLIDKLKGIFQSNKIQYDKQSIIQIVRVLPILIYVWARPIQKKQQAKLASQVLRNNCQECRFQQQDSVLFKLHSQTKRESSFNQFQLIVASLRFIEHKCCVTFFFLNNILIKLTNQWDLVPQKNFKHTIPLLILAKSLVISLSQECLGPINIYSNHKNKQFCPTILTAQSISIMLKQKVQYLMQLLPLTFQMMIFQSLQKMMNDSLSSFCQLILLFIYHIHIKLLTSWRFYRRNSKNKFYKASHLCINLFSKYEQIPPSLTFQCNSRHQELRSATFYKAFSLTDSEFINIYTQYQIQVALCIHSYYQQLNKLQYYISK</sequence>
<reference evidence="2" key="1">
    <citation type="submission" date="2021-01" db="EMBL/GenBank/DDBJ databases">
        <authorList>
            <consortium name="Genoscope - CEA"/>
            <person name="William W."/>
        </authorList>
    </citation>
    <scope>NUCLEOTIDE SEQUENCE</scope>
</reference>
<evidence type="ECO:0000256" key="1">
    <source>
        <dbReference type="SAM" id="Phobius"/>
    </source>
</evidence>
<dbReference type="Proteomes" id="UP000692954">
    <property type="component" value="Unassembled WGS sequence"/>
</dbReference>
<keyword evidence="1" id="KW-0472">Membrane</keyword>
<gene>
    <name evidence="2" type="ORF">PSON_ATCC_30995.1.T1280116</name>
</gene>
<dbReference type="AlphaFoldDB" id="A0A8S1R0G9"/>
<evidence type="ECO:0000313" key="3">
    <source>
        <dbReference type="Proteomes" id="UP000692954"/>
    </source>
</evidence>
<keyword evidence="1" id="KW-1133">Transmembrane helix</keyword>
<organism evidence="2 3">
    <name type="scientific">Paramecium sonneborni</name>
    <dbReference type="NCBI Taxonomy" id="65129"/>
    <lineage>
        <taxon>Eukaryota</taxon>
        <taxon>Sar</taxon>
        <taxon>Alveolata</taxon>
        <taxon>Ciliophora</taxon>
        <taxon>Intramacronucleata</taxon>
        <taxon>Oligohymenophorea</taxon>
        <taxon>Peniculida</taxon>
        <taxon>Parameciidae</taxon>
        <taxon>Paramecium</taxon>
    </lineage>
</organism>
<comment type="caution">
    <text evidence="2">The sequence shown here is derived from an EMBL/GenBank/DDBJ whole genome shotgun (WGS) entry which is preliminary data.</text>
</comment>
<feature type="transmembrane region" description="Helical" evidence="1">
    <location>
        <begin position="191"/>
        <end position="209"/>
    </location>
</feature>
<accession>A0A8S1R0G9</accession>
<proteinExistence type="predicted"/>
<feature type="transmembrane region" description="Helical" evidence="1">
    <location>
        <begin position="221"/>
        <end position="241"/>
    </location>
</feature>
<dbReference type="EMBL" id="CAJJDN010000128">
    <property type="protein sequence ID" value="CAD8120864.1"/>
    <property type="molecule type" value="Genomic_DNA"/>
</dbReference>
<name>A0A8S1R0G9_9CILI</name>
<evidence type="ECO:0008006" key="4">
    <source>
        <dbReference type="Google" id="ProtNLM"/>
    </source>
</evidence>
<keyword evidence="1" id="KW-0812">Transmembrane</keyword>
<evidence type="ECO:0000313" key="2">
    <source>
        <dbReference type="EMBL" id="CAD8120864.1"/>
    </source>
</evidence>
<protein>
    <recommendedName>
        <fullName evidence="4">Transmembrane protein</fullName>
    </recommendedName>
</protein>